<protein>
    <submittedName>
        <fullName evidence="1">Uncharacterized protein</fullName>
    </submittedName>
</protein>
<reference evidence="1 2" key="1">
    <citation type="submission" date="2018-04" db="EMBL/GenBank/DDBJ databases">
        <title>Genomic Encyclopedia of Archaeal and Bacterial Type Strains, Phase II (KMG-II): from individual species to whole genera.</title>
        <authorList>
            <person name="Goeker M."/>
        </authorList>
    </citation>
    <scope>NUCLEOTIDE SEQUENCE [LARGE SCALE GENOMIC DNA]</scope>
    <source>
        <strain evidence="1 2">DSM 45787</strain>
    </source>
</reference>
<proteinExistence type="predicted"/>
<comment type="caution">
    <text evidence="1">The sequence shown here is derived from an EMBL/GenBank/DDBJ whole genome shotgun (WGS) entry which is preliminary data.</text>
</comment>
<dbReference type="EMBL" id="QBKR01000024">
    <property type="protein sequence ID" value="PTX53965.1"/>
    <property type="molecule type" value="Genomic_DNA"/>
</dbReference>
<organism evidence="1 2">
    <name type="scientific">Melghirimyces profundicolus</name>
    <dbReference type="NCBI Taxonomy" id="1242148"/>
    <lineage>
        <taxon>Bacteria</taxon>
        <taxon>Bacillati</taxon>
        <taxon>Bacillota</taxon>
        <taxon>Bacilli</taxon>
        <taxon>Bacillales</taxon>
        <taxon>Thermoactinomycetaceae</taxon>
        <taxon>Melghirimyces</taxon>
    </lineage>
</organism>
<keyword evidence="2" id="KW-1185">Reference proteome</keyword>
<accession>A0A2T6BD25</accession>
<evidence type="ECO:0000313" key="1">
    <source>
        <dbReference type="EMBL" id="PTX53965.1"/>
    </source>
</evidence>
<dbReference type="AlphaFoldDB" id="A0A2T6BD25"/>
<evidence type="ECO:0000313" key="2">
    <source>
        <dbReference type="Proteomes" id="UP000244240"/>
    </source>
</evidence>
<dbReference type="Proteomes" id="UP000244240">
    <property type="component" value="Unassembled WGS sequence"/>
</dbReference>
<gene>
    <name evidence="1" type="ORF">C8P63_12421</name>
</gene>
<sequence>MKTYSTHEIIVAECEGSTNSKEKRYHSQDVFTVVNTLQKMAQKRALVGATLDGDVWPTHPGREGYGP</sequence>
<name>A0A2T6BD25_9BACL</name>